<evidence type="ECO:0000256" key="6">
    <source>
        <dbReference type="ARBA" id="ARBA00022801"/>
    </source>
</evidence>
<keyword evidence="4 11" id="KW-0645">Protease</keyword>
<evidence type="ECO:0000256" key="10">
    <source>
        <dbReference type="PROSITE-ProRule" id="PRU01393"/>
    </source>
</evidence>
<dbReference type="EMBL" id="KQ971338">
    <property type="protein sequence ID" value="EFA02260.2"/>
    <property type="molecule type" value="Genomic_DNA"/>
</dbReference>
<reference evidence="13 14" key="2">
    <citation type="journal article" date="2010" name="Nucleic Acids Res.">
        <title>BeetleBase in 2010: revisions to provide comprehensive genomic information for Tribolium castaneum.</title>
        <authorList>
            <person name="Kim H.S."/>
            <person name="Murphy T."/>
            <person name="Xia J."/>
            <person name="Caragea D."/>
            <person name="Park Y."/>
            <person name="Beeman R.W."/>
            <person name="Lorenzen M.D."/>
            <person name="Butcher S."/>
            <person name="Manak J.R."/>
            <person name="Brown S.J."/>
        </authorList>
    </citation>
    <scope>GENOME REANNOTATION</scope>
    <source>
        <strain evidence="13 14">Georgia GA2</strain>
    </source>
</reference>
<evidence type="ECO:0000256" key="4">
    <source>
        <dbReference type="ARBA" id="ARBA00022670"/>
    </source>
</evidence>
<dbReference type="GO" id="GO:0005737">
    <property type="term" value="C:cytoplasm"/>
    <property type="evidence" value="ECO:0000318"/>
    <property type="project" value="GO_Central"/>
</dbReference>
<comment type="similarity">
    <text evidence="2 10 11">Belongs to the peptidase C12 family.</text>
</comment>
<evidence type="ECO:0000256" key="8">
    <source>
        <dbReference type="ARBA" id="ARBA00055560"/>
    </source>
</evidence>
<keyword evidence="7 11" id="KW-0788">Thiol protease</keyword>
<keyword evidence="6 11" id="KW-0378">Hydrolase</keyword>
<dbReference type="eggNOG" id="KOG1415">
    <property type="taxonomic scope" value="Eukaryota"/>
</dbReference>
<dbReference type="MEROPS" id="C12.003"/>
<dbReference type="FunFam" id="3.40.532.10:FF:000006">
    <property type="entry name" value="Ubiquitin carboxyl-terminal hydrolase"/>
    <property type="match status" value="1"/>
</dbReference>
<dbReference type="EC" id="3.4.19.12" evidence="3 11"/>
<evidence type="ECO:0000259" key="12">
    <source>
        <dbReference type="PROSITE" id="PS52048"/>
    </source>
</evidence>
<dbReference type="CDD" id="cd09616">
    <property type="entry name" value="Peptidase_C12_UCH_L1_L3"/>
    <property type="match status" value="1"/>
</dbReference>
<dbReference type="PANTHER" id="PTHR10589:SF17">
    <property type="entry name" value="UBIQUITIN CARBOXYL-TERMINAL HYDROLASE"/>
    <property type="match status" value="1"/>
</dbReference>
<evidence type="ECO:0000256" key="5">
    <source>
        <dbReference type="ARBA" id="ARBA00022786"/>
    </source>
</evidence>
<dbReference type="InterPro" id="IPR036959">
    <property type="entry name" value="Peptidase_C12_UCH_sf"/>
</dbReference>
<dbReference type="SUPFAM" id="SSF54001">
    <property type="entry name" value="Cysteine proteinases"/>
    <property type="match status" value="1"/>
</dbReference>
<gene>
    <name evidence="13" type="primary">AUGUSTUS-3.0.2_07923</name>
    <name evidence="13" type="ORF">TcasGA2_TC007923</name>
</gene>
<dbReference type="AlphaFoldDB" id="D2A345"/>
<evidence type="ECO:0000256" key="7">
    <source>
        <dbReference type="ARBA" id="ARBA00022807"/>
    </source>
</evidence>
<accession>D2A345</accession>
<comment type="catalytic activity">
    <reaction evidence="1 11">
        <text>Thiol-dependent hydrolysis of ester, thioester, amide, peptide and isopeptide bonds formed by the C-terminal Gly of ubiquitin (a 76-residue protein attached to proteins as an intracellular targeting signal).</text>
        <dbReference type="EC" id="3.4.19.12"/>
    </reaction>
</comment>
<evidence type="ECO:0000256" key="2">
    <source>
        <dbReference type="ARBA" id="ARBA00009326"/>
    </source>
</evidence>
<dbReference type="InterPro" id="IPR001578">
    <property type="entry name" value="Peptidase_C12_UCH"/>
</dbReference>
<dbReference type="InParanoid" id="D2A345"/>
<comment type="caution">
    <text evidence="10">Lacks conserved residue(s) required for the propagation of feature annotation.</text>
</comment>
<evidence type="ECO:0000256" key="11">
    <source>
        <dbReference type="RuleBase" id="RU361215"/>
    </source>
</evidence>
<dbReference type="GO" id="GO:0030163">
    <property type="term" value="P:protein catabolic process"/>
    <property type="evidence" value="ECO:0000318"/>
    <property type="project" value="GO_Central"/>
</dbReference>
<dbReference type="Proteomes" id="UP000007266">
    <property type="component" value="Linkage group 4"/>
</dbReference>
<evidence type="ECO:0000313" key="14">
    <source>
        <dbReference type="Proteomes" id="UP000007266"/>
    </source>
</evidence>
<proteinExistence type="inferred from homology"/>
<keyword evidence="14" id="KW-1185">Reference proteome</keyword>
<dbReference type="KEGG" id="tca:662635"/>
<dbReference type="HOGENOM" id="CLU_054406_1_1_1"/>
<organism evidence="13 14">
    <name type="scientific">Tribolium castaneum</name>
    <name type="common">Red flour beetle</name>
    <dbReference type="NCBI Taxonomy" id="7070"/>
    <lineage>
        <taxon>Eukaryota</taxon>
        <taxon>Metazoa</taxon>
        <taxon>Ecdysozoa</taxon>
        <taxon>Arthropoda</taxon>
        <taxon>Hexapoda</taxon>
        <taxon>Insecta</taxon>
        <taxon>Pterygota</taxon>
        <taxon>Neoptera</taxon>
        <taxon>Endopterygota</taxon>
        <taxon>Coleoptera</taxon>
        <taxon>Polyphaga</taxon>
        <taxon>Cucujiformia</taxon>
        <taxon>Tenebrionidae</taxon>
        <taxon>Tenebrionidae incertae sedis</taxon>
        <taxon>Tribolium</taxon>
    </lineage>
</organism>
<dbReference type="Gene3D" id="3.40.532.10">
    <property type="entry name" value="Peptidase C12, ubiquitin carboxyl-terminal hydrolase"/>
    <property type="match status" value="1"/>
</dbReference>
<comment type="function">
    <text evidence="8">Ubiquitin-protein hydrolase is involved both in the processing of ubiquitin precursors and of ubiquitinated proteins. This enzyme is a thiol protease that recognizes and hydrolyzes a peptide bond at the C-terminal glycine of ubiquitin.</text>
</comment>
<evidence type="ECO:0000256" key="9">
    <source>
        <dbReference type="ARBA" id="ARBA00073226"/>
    </source>
</evidence>
<dbReference type="Pfam" id="PF01088">
    <property type="entry name" value="Peptidase_C12"/>
    <property type="match status" value="1"/>
</dbReference>
<evidence type="ECO:0000256" key="3">
    <source>
        <dbReference type="ARBA" id="ARBA00012759"/>
    </source>
</evidence>
<dbReference type="PRINTS" id="PR00707">
    <property type="entry name" value="UBCTHYDRLASE"/>
</dbReference>
<reference evidence="13 14" key="1">
    <citation type="journal article" date="2008" name="Nature">
        <title>The genome of the model beetle and pest Tribolium castaneum.</title>
        <authorList>
            <consortium name="Tribolium Genome Sequencing Consortium"/>
            <person name="Richards S."/>
            <person name="Gibbs R.A."/>
            <person name="Weinstock G.M."/>
            <person name="Brown S.J."/>
            <person name="Denell R."/>
            <person name="Beeman R.W."/>
            <person name="Gibbs R."/>
            <person name="Beeman R.W."/>
            <person name="Brown S.J."/>
            <person name="Bucher G."/>
            <person name="Friedrich M."/>
            <person name="Grimmelikhuijzen C.J."/>
            <person name="Klingler M."/>
            <person name="Lorenzen M."/>
            <person name="Richards S."/>
            <person name="Roth S."/>
            <person name="Schroder R."/>
            <person name="Tautz D."/>
            <person name="Zdobnov E.M."/>
            <person name="Muzny D."/>
            <person name="Gibbs R.A."/>
            <person name="Weinstock G.M."/>
            <person name="Attaway T."/>
            <person name="Bell S."/>
            <person name="Buhay C.J."/>
            <person name="Chandrabose M.N."/>
            <person name="Chavez D."/>
            <person name="Clerk-Blankenburg K.P."/>
            <person name="Cree A."/>
            <person name="Dao M."/>
            <person name="Davis C."/>
            <person name="Chacko J."/>
            <person name="Dinh H."/>
            <person name="Dugan-Rocha S."/>
            <person name="Fowler G."/>
            <person name="Garner T.T."/>
            <person name="Garnes J."/>
            <person name="Gnirke A."/>
            <person name="Hawes A."/>
            <person name="Hernandez J."/>
            <person name="Hines S."/>
            <person name="Holder M."/>
            <person name="Hume J."/>
            <person name="Jhangiani S.N."/>
            <person name="Joshi V."/>
            <person name="Khan Z.M."/>
            <person name="Jackson L."/>
            <person name="Kovar C."/>
            <person name="Kowis A."/>
            <person name="Lee S."/>
            <person name="Lewis L.R."/>
            <person name="Margolis J."/>
            <person name="Morgan M."/>
            <person name="Nazareth L.V."/>
            <person name="Nguyen N."/>
            <person name="Okwuonu G."/>
            <person name="Parker D."/>
            <person name="Richards S."/>
            <person name="Ruiz S.J."/>
            <person name="Santibanez J."/>
            <person name="Savard J."/>
            <person name="Scherer S.E."/>
            <person name="Schneider B."/>
            <person name="Sodergren E."/>
            <person name="Tautz D."/>
            <person name="Vattahil S."/>
            <person name="Villasana D."/>
            <person name="White C.S."/>
            <person name="Wright R."/>
            <person name="Park Y."/>
            <person name="Beeman R.W."/>
            <person name="Lord J."/>
            <person name="Oppert B."/>
            <person name="Lorenzen M."/>
            <person name="Brown S."/>
            <person name="Wang L."/>
            <person name="Savard J."/>
            <person name="Tautz D."/>
            <person name="Richards S."/>
            <person name="Weinstock G."/>
            <person name="Gibbs R.A."/>
            <person name="Liu Y."/>
            <person name="Worley K."/>
            <person name="Weinstock G."/>
            <person name="Elsik C.G."/>
            <person name="Reese J.T."/>
            <person name="Elhaik E."/>
            <person name="Landan G."/>
            <person name="Graur D."/>
            <person name="Arensburger P."/>
            <person name="Atkinson P."/>
            <person name="Beeman R.W."/>
            <person name="Beidler J."/>
            <person name="Brown S.J."/>
            <person name="Demuth J.P."/>
            <person name="Drury D.W."/>
            <person name="Du Y.Z."/>
            <person name="Fujiwara H."/>
            <person name="Lorenzen M."/>
            <person name="Maselli V."/>
            <person name="Osanai M."/>
            <person name="Park Y."/>
            <person name="Robertson H.M."/>
            <person name="Tu Z."/>
            <person name="Wang J.J."/>
            <person name="Wang S."/>
            <person name="Richards S."/>
            <person name="Song H."/>
            <person name="Zhang L."/>
            <person name="Sodergren E."/>
            <person name="Werner D."/>
            <person name="Stanke M."/>
            <person name="Morgenstern B."/>
            <person name="Solovyev V."/>
            <person name="Kosarev P."/>
            <person name="Brown G."/>
            <person name="Chen H.C."/>
            <person name="Ermolaeva O."/>
            <person name="Hlavina W."/>
            <person name="Kapustin Y."/>
            <person name="Kiryutin B."/>
            <person name="Kitts P."/>
            <person name="Maglott D."/>
            <person name="Pruitt K."/>
            <person name="Sapojnikov V."/>
            <person name="Souvorov A."/>
            <person name="Mackey A.J."/>
            <person name="Waterhouse R.M."/>
            <person name="Wyder S."/>
            <person name="Zdobnov E.M."/>
            <person name="Zdobnov E.M."/>
            <person name="Wyder S."/>
            <person name="Kriventseva E.V."/>
            <person name="Kadowaki T."/>
            <person name="Bork P."/>
            <person name="Aranda M."/>
            <person name="Bao R."/>
            <person name="Beermann A."/>
            <person name="Berns N."/>
            <person name="Bolognesi R."/>
            <person name="Bonneton F."/>
            <person name="Bopp D."/>
            <person name="Brown S.J."/>
            <person name="Bucher G."/>
            <person name="Butts T."/>
            <person name="Chaumot A."/>
            <person name="Denell R.E."/>
            <person name="Ferrier D.E."/>
            <person name="Friedrich M."/>
            <person name="Gordon C.M."/>
            <person name="Jindra M."/>
            <person name="Klingler M."/>
            <person name="Lan Q."/>
            <person name="Lattorff H.M."/>
            <person name="Laudet V."/>
            <person name="von Levetsow C."/>
            <person name="Liu Z."/>
            <person name="Lutz R."/>
            <person name="Lynch J.A."/>
            <person name="da Fonseca R.N."/>
            <person name="Posnien N."/>
            <person name="Reuter R."/>
            <person name="Roth S."/>
            <person name="Savard J."/>
            <person name="Schinko J.B."/>
            <person name="Schmitt C."/>
            <person name="Schoppmeier M."/>
            <person name="Schroder R."/>
            <person name="Shippy T.D."/>
            <person name="Simonnet F."/>
            <person name="Marques-Souza H."/>
            <person name="Tautz D."/>
            <person name="Tomoyasu Y."/>
            <person name="Trauner J."/>
            <person name="Van der Zee M."/>
            <person name="Vervoort M."/>
            <person name="Wittkopp N."/>
            <person name="Wimmer E.A."/>
            <person name="Yang X."/>
            <person name="Jones A.K."/>
            <person name="Sattelle D.B."/>
            <person name="Ebert P.R."/>
            <person name="Nelson D."/>
            <person name="Scott J.G."/>
            <person name="Beeman R.W."/>
            <person name="Muthukrishnan S."/>
            <person name="Kramer K.J."/>
            <person name="Arakane Y."/>
            <person name="Beeman R.W."/>
            <person name="Zhu Q."/>
            <person name="Hogenkamp D."/>
            <person name="Dixit R."/>
            <person name="Oppert B."/>
            <person name="Jiang H."/>
            <person name="Zou Z."/>
            <person name="Marshall J."/>
            <person name="Elpidina E."/>
            <person name="Vinokurov K."/>
            <person name="Oppert C."/>
            <person name="Zou Z."/>
            <person name="Evans J."/>
            <person name="Lu Z."/>
            <person name="Zhao P."/>
            <person name="Sumathipala N."/>
            <person name="Altincicek B."/>
            <person name="Vilcinskas A."/>
            <person name="Williams M."/>
            <person name="Hultmark D."/>
            <person name="Hetru C."/>
            <person name="Jiang H."/>
            <person name="Grimmelikhuijzen C.J."/>
            <person name="Hauser F."/>
            <person name="Cazzamali G."/>
            <person name="Williamson M."/>
            <person name="Park Y."/>
            <person name="Li B."/>
            <person name="Tanaka Y."/>
            <person name="Predel R."/>
            <person name="Neupert S."/>
            <person name="Schachtner J."/>
            <person name="Verleyen P."/>
            <person name="Raible F."/>
            <person name="Bork P."/>
            <person name="Friedrich M."/>
            <person name="Walden K.K."/>
            <person name="Robertson H.M."/>
            <person name="Angeli S."/>
            <person name="Foret S."/>
            <person name="Bucher G."/>
            <person name="Schuetz S."/>
            <person name="Maleszka R."/>
            <person name="Wimmer E.A."/>
            <person name="Beeman R.W."/>
            <person name="Lorenzen M."/>
            <person name="Tomoyasu Y."/>
            <person name="Miller S.C."/>
            <person name="Grossmann D."/>
            <person name="Bucher G."/>
        </authorList>
    </citation>
    <scope>NUCLEOTIDE SEQUENCE [LARGE SCALE GENOMIC DNA]</scope>
    <source>
        <strain evidence="13 14">Georgia GA2</strain>
    </source>
</reference>
<dbReference type="PANTHER" id="PTHR10589">
    <property type="entry name" value="UBIQUITIN CARBOXYL-TERMINAL HYDROLASE"/>
    <property type="match status" value="1"/>
</dbReference>
<dbReference type="OrthoDB" id="427186at2759"/>
<dbReference type="InterPro" id="IPR038765">
    <property type="entry name" value="Papain-like_cys_pep_sf"/>
</dbReference>
<dbReference type="STRING" id="7070.D2A345"/>
<keyword evidence="5 11" id="KW-0833">Ubl conjugation pathway</keyword>
<dbReference type="GO" id="GO:0006511">
    <property type="term" value="P:ubiquitin-dependent protein catabolic process"/>
    <property type="evidence" value="ECO:0007669"/>
    <property type="project" value="UniProtKB-UniRule"/>
</dbReference>
<dbReference type="FunCoup" id="D2A345">
    <property type="interactions" value="599"/>
</dbReference>
<dbReference type="PROSITE" id="PS52048">
    <property type="entry name" value="UCH_DOMAIN"/>
    <property type="match status" value="1"/>
</dbReference>
<name>D2A345_TRICA</name>
<feature type="domain" description="UCH catalytic" evidence="12">
    <location>
        <begin position="2"/>
        <end position="228"/>
    </location>
</feature>
<dbReference type="OMA" id="TCFVQAP"/>
<dbReference type="GO" id="GO:0004843">
    <property type="term" value="F:cysteine-type deubiquitinase activity"/>
    <property type="evidence" value="ECO:0000318"/>
    <property type="project" value="GO_Central"/>
</dbReference>
<evidence type="ECO:0000256" key="1">
    <source>
        <dbReference type="ARBA" id="ARBA00000707"/>
    </source>
</evidence>
<evidence type="ECO:0000313" key="13">
    <source>
        <dbReference type="EMBL" id="EFA02260.2"/>
    </source>
</evidence>
<protein>
    <recommendedName>
        <fullName evidence="9 11">Ubiquitin carboxyl-terminal hydrolase</fullName>
        <ecNumber evidence="3 11">3.4.19.12</ecNumber>
    </recommendedName>
</protein>
<sequence>MALLPLESNPEVMNKFLHLLGVPNKWNIVDVYGLEQDDLAYITKPVLALILLCPNSEQFNKHAEEESVKLKEEGQIITPDLFFVKQSVPNVCGTIALIHSVANNSEKLGIEGPFKHLLEKTKDLTPEKRGELLFSCEDGESFNLMSVHQELAQEGQSEVNPNEPANNHFIALIEKDGHLYELNGSKEFPVNHGPTTEDTFLEDAANVCRQFISRNAEDVNFTVMALTAAEN</sequence>